<reference evidence="2" key="1">
    <citation type="submission" date="2016-03" db="EMBL/GenBank/DDBJ databases">
        <authorList>
            <person name="Guldener U."/>
        </authorList>
    </citation>
    <scope>NUCLEOTIDE SEQUENCE [LARGE SCALE GENOMIC DNA]</scope>
    <source>
        <strain evidence="2">04CH-RAC-A.6.1</strain>
    </source>
</reference>
<dbReference type="EMBL" id="FJUX01000069">
    <property type="protein sequence ID" value="CZT04559.1"/>
    <property type="molecule type" value="Genomic_DNA"/>
</dbReference>
<accession>A0A1E1L239</accession>
<proteinExistence type="predicted"/>
<name>A0A1E1L239_9HELO</name>
<keyword evidence="2" id="KW-1185">Reference proteome</keyword>
<gene>
    <name evidence="1" type="ORF">RAG0_10980</name>
</gene>
<evidence type="ECO:0000313" key="2">
    <source>
        <dbReference type="Proteomes" id="UP000178912"/>
    </source>
</evidence>
<dbReference type="Proteomes" id="UP000178912">
    <property type="component" value="Unassembled WGS sequence"/>
</dbReference>
<sequence length="101" mass="11538">MREFTTVADRQCHEAYVMSSPMHNLQIRDRVFDRLRYLLRRLPFLAILPYRRAGMPAPRANSWAGEINKKAASQARLTALEDSSVGSGRIFVGFGFLFTSM</sequence>
<evidence type="ECO:0000313" key="1">
    <source>
        <dbReference type="EMBL" id="CZT04559.1"/>
    </source>
</evidence>
<organism evidence="1 2">
    <name type="scientific">Rhynchosporium agropyri</name>
    <dbReference type="NCBI Taxonomy" id="914238"/>
    <lineage>
        <taxon>Eukaryota</taxon>
        <taxon>Fungi</taxon>
        <taxon>Dikarya</taxon>
        <taxon>Ascomycota</taxon>
        <taxon>Pezizomycotina</taxon>
        <taxon>Leotiomycetes</taxon>
        <taxon>Helotiales</taxon>
        <taxon>Ploettnerulaceae</taxon>
        <taxon>Rhynchosporium</taxon>
    </lineage>
</organism>
<protein>
    <submittedName>
        <fullName evidence="1">Uncharacterized protein</fullName>
    </submittedName>
</protein>
<dbReference type="AlphaFoldDB" id="A0A1E1L239"/>